<keyword evidence="4 7" id="KW-1133">Transmembrane helix</keyword>
<dbReference type="Proteomes" id="UP001500880">
    <property type="component" value="Unassembled WGS sequence"/>
</dbReference>
<protein>
    <recommendedName>
        <fullName evidence="10">Flagellar protein</fullName>
    </recommendedName>
</protein>
<name>A0ABP3L8V7_9BACI</name>
<organism evidence="8 9">
    <name type="scientific">Salinibacillus aidingensis</name>
    <dbReference type="NCBI Taxonomy" id="237684"/>
    <lineage>
        <taxon>Bacteria</taxon>
        <taxon>Bacillati</taxon>
        <taxon>Bacillota</taxon>
        <taxon>Bacilli</taxon>
        <taxon>Bacillales</taxon>
        <taxon>Bacillaceae</taxon>
        <taxon>Salinibacillus</taxon>
    </lineage>
</organism>
<feature type="region of interest" description="Disordered" evidence="6">
    <location>
        <begin position="40"/>
        <end position="61"/>
    </location>
</feature>
<gene>
    <name evidence="8" type="ORF">GCM10008986_23070</name>
</gene>
<dbReference type="RefSeq" id="WP_343841142.1">
    <property type="nucleotide sequence ID" value="NZ_BAAADO010000004.1"/>
</dbReference>
<feature type="compositionally biased region" description="Basic and acidic residues" evidence="6">
    <location>
        <begin position="174"/>
        <end position="186"/>
    </location>
</feature>
<feature type="transmembrane region" description="Helical" evidence="7">
    <location>
        <begin position="73"/>
        <end position="91"/>
    </location>
</feature>
<dbReference type="EMBL" id="BAAADO010000004">
    <property type="protein sequence ID" value="GAA0495677.1"/>
    <property type="molecule type" value="Genomic_DNA"/>
</dbReference>
<dbReference type="Pfam" id="PF04347">
    <property type="entry name" value="FliO"/>
    <property type="match status" value="1"/>
</dbReference>
<evidence type="ECO:0000256" key="7">
    <source>
        <dbReference type="SAM" id="Phobius"/>
    </source>
</evidence>
<evidence type="ECO:0000256" key="1">
    <source>
        <dbReference type="ARBA" id="ARBA00004236"/>
    </source>
</evidence>
<reference evidence="9" key="1">
    <citation type="journal article" date="2019" name="Int. J. Syst. Evol. Microbiol.">
        <title>The Global Catalogue of Microorganisms (GCM) 10K type strain sequencing project: providing services to taxonomists for standard genome sequencing and annotation.</title>
        <authorList>
            <consortium name="The Broad Institute Genomics Platform"/>
            <consortium name="The Broad Institute Genome Sequencing Center for Infectious Disease"/>
            <person name="Wu L."/>
            <person name="Ma J."/>
        </authorList>
    </citation>
    <scope>NUCLEOTIDE SEQUENCE [LARGE SCALE GENOMIC DNA]</scope>
    <source>
        <strain evidence="9">JCM 12389</strain>
    </source>
</reference>
<accession>A0ABP3L8V7</accession>
<evidence type="ECO:0000256" key="3">
    <source>
        <dbReference type="ARBA" id="ARBA00022692"/>
    </source>
</evidence>
<dbReference type="InterPro" id="IPR022781">
    <property type="entry name" value="Flagellar_biosynth_FliO"/>
</dbReference>
<evidence type="ECO:0000256" key="2">
    <source>
        <dbReference type="ARBA" id="ARBA00022475"/>
    </source>
</evidence>
<keyword evidence="5 7" id="KW-0472">Membrane</keyword>
<proteinExistence type="predicted"/>
<comment type="caution">
    <text evidence="8">The sequence shown here is derived from an EMBL/GenBank/DDBJ whole genome shotgun (WGS) entry which is preliminary data.</text>
</comment>
<evidence type="ECO:0000256" key="4">
    <source>
        <dbReference type="ARBA" id="ARBA00022989"/>
    </source>
</evidence>
<evidence type="ECO:0000313" key="8">
    <source>
        <dbReference type="EMBL" id="GAA0495677.1"/>
    </source>
</evidence>
<sequence>MNRYVRPILSLVFIIAFIVQPINLGYVQAAMNVDEYFDQKQNEQQEEENNESNSSAEQEPELQADNGSLMGNLIKMVIMLLIVLALIYFLLKFLQKRNKMFQQVQALENLGGISLGSNKSVQMVRIADRVFVIGVGEDISMLTEIEDEETKEELLKEDQEANTNQPFKAMLKSLEQRKEQQSDKESVTNSFKEQFNSELKKLKNGRQKLMENNRDTGKEDQDG</sequence>
<feature type="compositionally biased region" description="Polar residues" evidence="6">
    <location>
        <begin position="187"/>
        <end position="197"/>
    </location>
</feature>
<evidence type="ECO:0008006" key="10">
    <source>
        <dbReference type="Google" id="ProtNLM"/>
    </source>
</evidence>
<feature type="region of interest" description="Disordered" evidence="6">
    <location>
        <begin position="174"/>
        <end position="223"/>
    </location>
</feature>
<keyword evidence="3 7" id="KW-0812">Transmembrane</keyword>
<comment type="subcellular location">
    <subcellularLocation>
        <location evidence="1">Cell membrane</location>
    </subcellularLocation>
</comment>
<keyword evidence="2" id="KW-1003">Cell membrane</keyword>
<evidence type="ECO:0000256" key="5">
    <source>
        <dbReference type="ARBA" id="ARBA00023136"/>
    </source>
</evidence>
<evidence type="ECO:0000256" key="6">
    <source>
        <dbReference type="SAM" id="MobiDB-lite"/>
    </source>
</evidence>
<keyword evidence="9" id="KW-1185">Reference proteome</keyword>
<feature type="compositionally biased region" description="Basic and acidic residues" evidence="6">
    <location>
        <begin position="208"/>
        <end position="223"/>
    </location>
</feature>
<evidence type="ECO:0000313" key="9">
    <source>
        <dbReference type="Proteomes" id="UP001500880"/>
    </source>
</evidence>